<dbReference type="PANTHER" id="PTHR31313">
    <property type="entry name" value="TY1 ENHANCER ACTIVATOR"/>
    <property type="match status" value="1"/>
</dbReference>
<keyword evidence="7" id="KW-0732">Signal</keyword>
<evidence type="ECO:0000256" key="5">
    <source>
        <dbReference type="ARBA" id="ARBA00023163"/>
    </source>
</evidence>
<dbReference type="PANTHER" id="PTHR31313:SF81">
    <property type="entry name" value="TY1 ENHANCER ACTIVATOR"/>
    <property type="match status" value="1"/>
</dbReference>
<feature type="signal peptide" evidence="7">
    <location>
        <begin position="1"/>
        <end position="18"/>
    </location>
</feature>
<evidence type="ECO:0000256" key="2">
    <source>
        <dbReference type="ARBA" id="ARBA00022833"/>
    </source>
</evidence>
<keyword evidence="10" id="KW-1185">Reference proteome</keyword>
<proteinExistence type="predicted"/>
<dbReference type="GO" id="GO:0006351">
    <property type="term" value="P:DNA-templated transcription"/>
    <property type="evidence" value="ECO:0007669"/>
    <property type="project" value="InterPro"/>
</dbReference>
<feature type="domain" description="Xylanolytic transcriptional activator regulatory" evidence="8">
    <location>
        <begin position="457"/>
        <end position="536"/>
    </location>
</feature>
<organism evidence="9 10">
    <name type="scientific">Fusarium oligoseptatum</name>
    <dbReference type="NCBI Taxonomy" id="2604345"/>
    <lineage>
        <taxon>Eukaryota</taxon>
        <taxon>Fungi</taxon>
        <taxon>Dikarya</taxon>
        <taxon>Ascomycota</taxon>
        <taxon>Pezizomycotina</taxon>
        <taxon>Sordariomycetes</taxon>
        <taxon>Hypocreomycetidae</taxon>
        <taxon>Hypocreales</taxon>
        <taxon>Nectriaceae</taxon>
        <taxon>Fusarium</taxon>
        <taxon>Fusarium solani species complex</taxon>
    </lineage>
</organism>
<dbReference type="InterPro" id="IPR007219">
    <property type="entry name" value="XnlR_reg_dom"/>
</dbReference>
<dbReference type="CDD" id="cd12148">
    <property type="entry name" value="fungal_TF_MHR"/>
    <property type="match status" value="1"/>
</dbReference>
<name>A0A428SBD3_9HYPO</name>
<dbReference type="GO" id="GO:0003677">
    <property type="term" value="F:DNA binding"/>
    <property type="evidence" value="ECO:0007669"/>
    <property type="project" value="UniProtKB-KW"/>
</dbReference>
<evidence type="ECO:0000256" key="6">
    <source>
        <dbReference type="ARBA" id="ARBA00023242"/>
    </source>
</evidence>
<protein>
    <recommendedName>
        <fullName evidence="8">Xylanolytic transcriptional activator regulatory domain-containing protein</fullName>
    </recommendedName>
</protein>
<keyword evidence="2" id="KW-0862">Zinc</keyword>
<reference evidence="9 10" key="1">
    <citation type="submission" date="2017-06" db="EMBL/GenBank/DDBJ databases">
        <title>Comparative genomic analysis of Ambrosia Fusariam Clade fungi.</title>
        <authorList>
            <person name="Stajich J.E."/>
            <person name="Carrillo J."/>
            <person name="Kijimoto T."/>
            <person name="Eskalen A."/>
            <person name="O'Donnell K."/>
            <person name="Kasson M."/>
        </authorList>
    </citation>
    <scope>NUCLEOTIDE SEQUENCE [LARGE SCALE GENOMIC DNA]</scope>
    <source>
        <strain evidence="9 10">NRRL62579</strain>
    </source>
</reference>
<accession>A0A428SBD3</accession>
<comment type="caution">
    <text evidence="9">The sequence shown here is derived from an EMBL/GenBank/DDBJ whole genome shotgun (WGS) entry which is preliminary data.</text>
</comment>
<dbReference type="STRING" id="1325735.A0A428SBD3"/>
<evidence type="ECO:0000259" key="8">
    <source>
        <dbReference type="SMART" id="SM00906"/>
    </source>
</evidence>
<feature type="chain" id="PRO_5019558543" description="Xylanolytic transcriptional activator regulatory domain-containing protein" evidence="7">
    <location>
        <begin position="19"/>
        <end position="746"/>
    </location>
</feature>
<evidence type="ECO:0000256" key="7">
    <source>
        <dbReference type="SAM" id="SignalP"/>
    </source>
</evidence>
<evidence type="ECO:0000313" key="9">
    <source>
        <dbReference type="EMBL" id="RSL87081.1"/>
    </source>
</evidence>
<dbReference type="SMART" id="SM00906">
    <property type="entry name" value="Fungal_trans"/>
    <property type="match status" value="1"/>
</dbReference>
<gene>
    <name evidence="9" type="ORF">CEP52_015622</name>
</gene>
<dbReference type="AlphaFoldDB" id="A0A428SBD3"/>
<keyword evidence="1" id="KW-0479">Metal-binding</keyword>
<dbReference type="EMBL" id="NKCK01000285">
    <property type="protein sequence ID" value="RSL87081.1"/>
    <property type="molecule type" value="Genomic_DNA"/>
</dbReference>
<evidence type="ECO:0000256" key="3">
    <source>
        <dbReference type="ARBA" id="ARBA00023015"/>
    </source>
</evidence>
<keyword evidence="6" id="KW-0539">Nucleus</keyword>
<dbReference type="GO" id="GO:0008270">
    <property type="term" value="F:zinc ion binding"/>
    <property type="evidence" value="ECO:0007669"/>
    <property type="project" value="InterPro"/>
</dbReference>
<keyword evidence="4" id="KW-0238">DNA-binding</keyword>
<evidence type="ECO:0000256" key="1">
    <source>
        <dbReference type="ARBA" id="ARBA00022723"/>
    </source>
</evidence>
<dbReference type="Proteomes" id="UP000287144">
    <property type="component" value="Unassembled WGS sequence"/>
</dbReference>
<evidence type="ECO:0000256" key="4">
    <source>
        <dbReference type="ARBA" id="ARBA00023125"/>
    </source>
</evidence>
<evidence type="ECO:0000313" key="10">
    <source>
        <dbReference type="Proteomes" id="UP000287144"/>
    </source>
</evidence>
<keyword evidence="3" id="KW-0805">Transcription regulation</keyword>
<dbReference type="InterPro" id="IPR051615">
    <property type="entry name" value="Transcr_Regulatory_Elem"/>
</dbReference>
<dbReference type="Pfam" id="PF04082">
    <property type="entry name" value="Fungal_trans"/>
    <property type="match status" value="1"/>
</dbReference>
<keyword evidence="5" id="KW-0804">Transcription</keyword>
<sequence length="746" mass="82444">MVSVKNTVLLAMAASVQASPLAGSSTTSTSTAAVPTVTYIPPETDLFTPPAFPEGAIDISNNRTLVNEIKKEYGLETADEKITTPGEVTIMSGSCNQGSCPDYDKAFDMMYTWSQQSTPSPGGAPPNVLVWNDFNIRVNDCGKCYIKRVGSTGGGCYDFTACGRAQSICVDSGKNRAHRIWKDNGHKTCYRVEQVGLGGCGIIMMRVIYRPVGEIACNCFAAPARNRAINVCRQVNLENRIASLEGLLMRIKQASADERERLLETVSFDQWLDANAAGNPRPEASRATPTKSVQPFGLQAGPQGLLIYHGPTSIYRIRTGGPPLSPGDMASSNGQFDHVAQHFGIDLEDKVIMTALHQFFRWQYPHFMFIYREAFLRDHFGQRTKSKYWSLPLLMAICALGAVMLPDRAQSQMSEQFYAAAESIIIVSGLTHPSITAVQVFLCLAFYQIGKGELSKGWELSGIAFRMAQDLGFQKDPQQWIASDASLATSEDVEIRRRIYWGCYTSDKIISLILGRPVQLYDEAGEVEHTESLPDFPDMAPWLPAGVDISRMLEPGSLGGRERLITSFSEHILLSKTIERILCTLFSRKSVASGETGLTLTDDLDLELCRWQESLPDCIKWNRWEPPTTSLLPSVAALYILFNSTRIVLHLDRVSADASSQSQSVSRTVCTSAAQDVVCLVRQYRAQHGLEHAPLIFIYGIVQAHRAMRALDMTPHEATYLVQSLDECCVAWGLAVQARAHLYELF</sequence>